<proteinExistence type="predicted"/>
<reference evidence="2 3" key="1">
    <citation type="submission" date="2019-05" db="EMBL/GenBank/DDBJ databases">
        <authorList>
            <consortium name="Science for Life Laboratories"/>
        </authorList>
    </citation>
    <scope>NUCLEOTIDE SEQUENCE [LARGE SCALE GENOMIC DNA]</scope>
    <source>
        <strain evidence="2">Soil9</strain>
    </source>
</reference>
<keyword evidence="1" id="KW-1133">Transmembrane helix</keyword>
<sequence length="312" mass="33772">MPTQTGIRAAVPALVVLFVGAALVRAQPTDVVASSQVNQTQVKLSQSVRVTLAIEGPAPLRGAVELPRSLLTADADASWRIRPDGEAEIKPLLDGRERWQQVYRLDPYVPGKPLRATFNPVTVNRQSVTWPAVEVTVERTSSESAPLPEPHSVTAVEDIPAVDRPTSSDRALIPWIAGAGVLVCVVVGLAILMRRRRRRPIPPTEWARAALARLEAGDMYGDVVAERVAAILREFVERRFAVPATKLTTTELSAATAQQGWPVEQSEALRAVLDECDLAKFAGNTPDDDGCRRLIRTAADWVDHVSLPAGPG</sequence>
<evidence type="ECO:0000256" key="1">
    <source>
        <dbReference type="SAM" id="Phobius"/>
    </source>
</evidence>
<dbReference type="EMBL" id="LR593886">
    <property type="protein sequence ID" value="VTS00202.1"/>
    <property type="molecule type" value="Genomic_DNA"/>
</dbReference>
<name>A0A6P2DDJ8_9BACT</name>
<gene>
    <name evidence="2" type="ORF">SOIL9_82630</name>
</gene>
<evidence type="ECO:0000313" key="2">
    <source>
        <dbReference type="EMBL" id="VTS00202.1"/>
    </source>
</evidence>
<dbReference type="Proteomes" id="UP000464178">
    <property type="component" value="Chromosome"/>
</dbReference>
<dbReference type="AlphaFoldDB" id="A0A6P2DDJ8"/>
<dbReference type="KEGG" id="gms:SOIL9_82630"/>
<evidence type="ECO:0000313" key="3">
    <source>
        <dbReference type="Proteomes" id="UP000464178"/>
    </source>
</evidence>
<protein>
    <recommendedName>
        <fullName evidence="4">DUF4381 domain-containing protein</fullName>
    </recommendedName>
</protein>
<keyword evidence="3" id="KW-1185">Reference proteome</keyword>
<feature type="transmembrane region" description="Helical" evidence="1">
    <location>
        <begin position="172"/>
        <end position="192"/>
    </location>
</feature>
<evidence type="ECO:0008006" key="4">
    <source>
        <dbReference type="Google" id="ProtNLM"/>
    </source>
</evidence>
<accession>A0A6P2DDJ8</accession>
<keyword evidence="1" id="KW-0812">Transmembrane</keyword>
<organism evidence="2 3">
    <name type="scientific">Gemmata massiliana</name>
    <dbReference type="NCBI Taxonomy" id="1210884"/>
    <lineage>
        <taxon>Bacteria</taxon>
        <taxon>Pseudomonadati</taxon>
        <taxon>Planctomycetota</taxon>
        <taxon>Planctomycetia</taxon>
        <taxon>Gemmatales</taxon>
        <taxon>Gemmataceae</taxon>
        <taxon>Gemmata</taxon>
    </lineage>
</organism>
<keyword evidence="1" id="KW-0472">Membrane</keyword>